<accession>U4L3D6</accession>
<evidence type="ECO:0000313" key="3">
    <source>
        <dbReference type="Proteomes" id="UP000018144"/>
    </source>
</evidence>
<keyword evidence="3" id="KW-1185">Reference proteome</keyword>
<evidence type="ECO:0000313" key="2">
    <source>
        <dbReference type="EMBL" id="CCX11037.1"/>
    </source>
</evidence>
<dbReference type="GO" id="GO:0003697">
    <property type="term" value="F:single-stranded DNA binding"/>
    <property type="evidence" value="ECO:0007669"/>
    <property type="project" value="TreeGrafter"/>
</dbReference>
<gene>
    <name evidence="2" type="ORF">PCON_10631</name>
</gene>
<dbReference type="Gene3D" id="2.40.50.140">
    <property type="entry name" value="Nucleic acid-binding proteins"/>
    <property type="match status" value="2"/>
</dbReference>
<dbReference type="Proteomes" id="UP000018144">
    <property type="component" value="Unassembled WGS sequence"/>
</dbReference>
<dbReference type="PANTHER" id="PTHR21166">
    <property type="entry name" value="CELL DIVISION CONTROL PROTEIN 24 OB DOMAIN-CONTAINING PROTEIN-RELATED"/>
    <property type="match status" value="1"/>
</dbReference>
<feature type="compositionally biased region" description="Polar residues" evidence="1">
    <location>
        <begin position="1"/>
        <end position="13"/>
    </location>
</feature>
<dbReference type="GO" id="GO:0000712">
    <property type="term" value="P:resolution of meiotic recombination intermediates"/>
    <property type="evidence" value="ECO:0007669"/>
    <property type="project" value="TreeGrafter"/>
</dbReference>
<reference evidence="2 3" key="1">
    <citation type="journal article" date="2013" name="PLoS Genet.">
        <title>The genome and development-dependent transcriptomes of Pyronema confluens: a window into fungal evolution.</title>
        <authorList>
            <person name="Traeger S."/>
            <person name="Altegoer F."/>
            <person name="Freitag M."/>
            <person name="Gabaldon T."/>
            <person name="Kempken F."/>
            <person name="Kumar A."/>
            <person name="Marcet-Houben M."/>
            <person name="Poggeler S."/>
            <person name="Stajich J.E."/>
            <person name="Nowrousian M."/>
        </authorList>
    </citation>
    <scope>NUCLEOTIDE SEQUENCE [LARGE SCALE GENOMIC DNA]</scope>
    <source>
        <strain evidence="3">CBS 100304</strain>
        <tissue evidence="2">Vegetative mycelium</tissue>
    </source>
</reference>
<name>U4L3D6_PYROM</name>
<dbReference type="AlphaFoldDB" id="U4L3D6"/>
<feature type="region of interest" description="Disordered" evidence="1">
    <location>
        <begin position="1"/>
        <end position="46"/>
    </location>
</feature>
<proteinExistence type="predicted"/>
<dbReference type="InterPro" id="IPR052469">
    <property type="entry name" value="MEIOB"/>
</dbReference>
<dbReference type="EMBL" id="HF935586">
    <property type="protein sequence ID" value="CCX11037.1"/>
    <property type="molecule type" value="Genomic_DNA"/>
</dbReference>
<organism evidence="2 3">
    <name type="scientific">Pyronema omphalodes (strain CBS 100304)</name>
    <name type="common">Pyronema confluens</name>
    <dbReference type="NCBI Taxonomy" id="1076935"/>
    <lineage>
        <taxon>Eukaryota</taxon>
        <taxon>Fungi</taxon>
        <taxon>Dikarya</taxon>
        <taxon>Ascomycota</taxon>
        <taxon>Pezizomycotina</taxon>
        <taxon>Pezizomycetes</taxon>
        <taxon>Pezizales</taxon>
        <taxon>Pyronemataceae</taxon>
        <taxon>Pyronema</taxon>
    </lineage>
</organism>
<sequence length="368" mass="41562">MSKRPNPTIQSYFSLVPKPITPPKNKRPPTPPPSSPWTPQSGKSYKTTKIGSIEAGPKRIFFTGRVANFREQEKNSKKENAARLLIRMTIADETGVIDVKFWLTAHLRPSVQLGTLVKIHTTFVATLSTAEREKSAAKLVISISDTATGDNVEFLKEDEDNWADLRMPVGSTRGKDFEALMPLKVFVETGNDIQYARVLVCVKWKGAKKQVPLKDGNGTIEKRDIGVFDDTMEATLSLWGSTISSPDSWVISETVLLLTNPVIKLWKKDVQLTLGHSSLVNINPIHRDAQWLRNYAKRLLRKPDICQPFPADEFEWEEGLYGERRIRYTFADIDTYARNAEEYQDQLPTSQCIGWLNVVIVEMNVATL</sequence>
<dbReference type="eggNOG" id="ENOG502S2YX">
    <property type="taxonomic scope" value="Eukaryota"/>
</dbReference>
<dbReference type="STRING" id="1076935.U4L3D6"/>
<dbReference type="GO" id="GO:0008310">
    <property type="term" value="F:single-stranded DNA 3'-5' DNA exonuclease activity"/>
    <property type="evidence" value="ECO:0007669"/>
    <property type="project" value="TreeGrafter"/>
</dbReference>
<dbReference type="PANTHER" id="PTHR21166:SF2">
    <property type="entry name" value="CELL DIVISION CONTROL PROTEIN 24 OB DOMAIN-CONTAINING PROTEIN-RELATED"/>
    <property type="match status" value="1"/>
</dbReference>
<protein>
    <submittedName>
        <fullName evidence="2">Uncharacterized protein</fullName>
    </submittedName>
</protein>
<dbReference type="InterPro" id="IPR012340">
    <property type="entry name" value="NA-bd_OB-fold"/>
</dbReference>
<dbReference type="SUPFAM" id="SSF50249">
    <property type="entry name" value="Nucleic acid-binding proteins"/>
    <property type="match status" value="2"/>
</dbReference>
<evidence type="ECO:0000256" key="1">
    <source>
        <dbReference type="SAM" id="MobiDB-lite"/>
    </source>
</evidence>
<dbReference type="OrthoDB" id="3248508at2759"/>